<protein>
    <submittedName>
        <fullName evidence="3">HDOD domain-containing protein</fullName>
    </submittedName>
</protein>
<gene>
    <name evidence="3" type="ORF">CLV27_0192</name>
</gene>
<dbReference type="PANTHER" id="PTHR33525:SF4">
    <property type="entry name" value="CYCLIC DI-GMP PHOSPHODIESTERASE CDGJ"/>
    <property type="match status" value="1"/>
</dbReference>
<organism evidence="3 4">
    <name type="scientific">Phorcysia thermohydrogeniphila</name>
    <dbReference type="NCBI Taxonomy" id="936138"/>
    <lineage>
        <taxon>Bacteria</taxon>
        <taxon>Pseudomonadati</taxon>
        <taxon>Aquificota</taxon>
        <taxon>Aquificia</taxon>
        <taxon>Desulfurobacteriales</taxon>
        <taxon>Desulfurobacteriaceae</taxon>
        <taxon>Phorcysia</taxon>
    </lineage>
</organism>
<evidence type="ECO:0000313" key="3">
    <source>
        <dbReference type="EMBL" id="TCK06391.1"/>
    </source>
</evidence>
<dbReference type="Pfam" id="PF08668">
    <property type="entry name" value="HDOD"/>
    <property type="match status" value="1"/>
</dbReference>
<dbReference type="RefSeq" id="WP_132524885.1">
    <property type="nucleotide sequence ID" value="NZ_SMFV01000001.1"/>
</dbReference>
<dbReference type="InterPro" id="IPR013976">
    <property type="entry name" value="HDOD"/>
</dbReference>
<dbReference type="Gene3D" id="1.10.3210.10">
    <property type="entry name" value="Hypothetical protein af1432"/>
    <property type="match status" value="1"/>
</dbReference>
<dbReference type="OrthoDB" id="8722at2"/>
<comment type="caution">
    <text evidence="3">The sequence shown here is derived from an EMBL/GenBank/DDBJ whole genome shotgun (WGS) entry which is preliminary data.</text>
</comment>
<dbReference type="AlphaFoldDB" id="A0A4R1GH90"/>
<dbReference type="SUPFAM" id="SSF109604">
    <property type="entry name" value="HD-domain/PDEase-like"/>
    <property type="match status" value="1"/>
</dbReference>
<name>A0A4R1GH90_9BACT</name>
<sequence length="609" mass="71414">MFKFLGFGGKKSEKKKVEKETKEKPLNRRAFDRYAVEGLGAVNNISKGGCELKKENYEEVKSELLEVEIGGEKVKSIVVEDRATCIHLKFMEEFKNKELLKKHVKRLKEYEKPEEKPKIDFQSFEEGNSELKVIINLLSEINNPNTTTEKLTNYIEKLPKVKEAVLRVANSVESAAKEKITSLTTAIARIGFERLKEVVRSTIVKELSFENKDLPNFEHLESFSVLKSTFLTEILPYTTFRDTGNEARLLFTSETTPLSFFTKLNEDFKKFYTSVNRLYSPYSRYLERLHFGTDFLKLGKEFIVEYSDLFKYLYDGYILAHLYLYPSLNLPEDLKISLSRRKLDFSYISYLTFLTVLAIVGRDKKSAYILLGRLKRLGMSADKAMEFLSTVVENANDALYHMGLRRSLRMFSYPSRSVRAQRIFPVRDNIYFKYLVERVSSAKRRLVLRHEDRTFTGYIPYIILNAEEFGFRNKAFCIIPCENLSDSEIDPEDFSSFDIIVFRNVDLLPEELLKDFEKIWKGFEGTVICTYSTYSFLDWEKPELHRILREYVVDIPSFLYETKNHEFMVERVKEELEEVLGRSSFDRSLIFVNETTERVIYSYLKTFKL</sequence>
<dbReference type="InterPro" id="IPR052340">
    <property type="entry name" value="RNase_Y/CdgJ"/>
</dbReference>
<dbReference type="Proteomes" id="UP000295777">
    <property type="component" value="Unassembled WGS sequence"/>
</dbReference>
<feature type="domain" description="HDOD" evidence="2">
    <location>
        <begin position="132"/>
        <end position="229"/>
    </location>
</feature>
<proteinExistence type="predicted"/>
<keyword evidence="4" id="KW-1185">Reference proteome</keyword>
<evidence type="ECO:0000313" key="4">
    <source>
        <dbReference type="Proteomes" id="UP000295777"/>
    </source>
</evidence>
<dbReference type="PANTHER" id="PTHR33525">
    <property type="match status" value="1"/>
</dbReference>
<evidence type="ECO:0000259" key="2">
    <source>
        <dbReference type="Pfam" id="PF08668"/>
    </source>
</evidence>
<reference evidence="3 4" key="1">
    <citation type="submission" date="2019-03" db="EMBL/GenBank/DDBJ databases">
        <title>Genomic Encyclopedia of Archaeal and Bacterial Type Strains, Phase II (KMG-II): from individual species to whole genera.</title>
        <authorList>
            <person name="Goeker M."/>
        </authorList>
    </citation>
    <scope>NUCLEOTIDE SEQUENCE [LARGE SCALE GENOMIC DNA]</scope>
    <source>
        <strain evidence="3 4">DSM 24425</strain>
    </source>
</reference>
<dbReference type="EMBL" id="SMFV01000001">
    <property type="protein sequence ID" value="TCK06391.1"/>
    <property type="molecule type" value="Genomic_DNA"/>
</dbReference>
<feature type="region of interest" description="Disordered" evidence="1">
    <location>
        <begin position="1"/>
        <end position="23"/>
    </location>
</feature>
<evidence type="ECO:0000256" key="1">
    <source>
        <dbReference type="SAM" id="MobiDB-lite"/>
    </source>
</evidence>
<accession>A0A4R1GH90</accession>